<dbReference type="EMBL" id="MT586120">
    <property type="protein sequence ID" value="QLF86165.1"/>
    <property type="molecule type" value="Genomic_DNA"/>
</dbReference>
<protein>
    <submittedName>
        <fullName evidence="1">Uncharacterized protein</fullName>
    </submittedName>
</protein>
<name>A0A7D5JNC8_9CAUD</name>
<dbReference type="Proteomes" id="UP000510897">
    <property type="component" value="Segment"/>
</dbReference>
<evidence type="ECO:0000313" key="1">
    <source>
        <dbReference type="EMBL" id="QLF86165.1"/>
    </source>
</evidence>
<evidence type="ECO:0000313" key="2">
    <source>
        <dbReference type="Proteomes" id="UP000510897"/>
    </source>
</evidence>
<gene>
    <name evidence="1" type="ORF">CC030809_00109</name>
</gene>
<proteinExistence type="predicted"/>
<organism evidence="1 2">
    <name type="scientific">Synechococcus phage S-CAM7</name>
    <dbReference type="NCBI Taxonomy" id="1883368"/>
    <lineage>
        <taxon>Viruses</taxon>
        <taxon>Duplodnaviria</taxon>
        <taxon>Heunggongvirae</taxon>
        <taxon>Uroviricota</taxon>
        <taxon>Caudoviricetes</taxon>
        <taxon>Pantevenvirales</taxon>
        <taxon>Kyanoviridae</taxon>
        <taxon>Mazuvirus</taxon>
        <taxon>Mazuvirus scam7</taxon>
    </lineage>
</organism>
<reference evidence="1 2" key="2">
    <citation type="submission" date="2020-07" db="EMBL/GenBank/DDBJ databases">
        <title>Signatures of coevolution in a cyanophage population.</title>
        <authorList>
            <person name="Abebe J."/>
        </authorList>
    </citation>
    <scope>NUCLEOTIDE SEQUENCE [LARGE SCALE GENOMIC DNA]</scope>
    <source>
        <strain evidence="1">0809CC03</strain>
    </source>
</reference>
<reference evidence="1 2" key="1">
    <citation type="submission" date="2020-06" db="EMBL/GenBank/DDBJ databases">
        <authorList>
            <person name="Puxty R.J."/>
            <person name="Weihe C."/>
            <person name="Marston M.F."/>
            <person name="Martiny J.B.H."/>
        </authorList>
    </citation>
    <scope>NUCLEOTIDE SEQUENCE [LARGE SCALE GENOMIC DNA]</scope>
    <source>
        <strain evidence="1">0809CC03</strain>
    </source>
</reference>
<sequence length="154" mass="17372">MATYTNAQLIAFFKQWEPKVQYFGIDIVPPGFFKFYKQGRELVKAEAAATLAAAKTNSRTPLTESELRPVFEEYLATYLDNGLKAKVFDRYAPVEAISTERLDRVATVMGIHGQIAARDTRNNSTKSCLDRMGKTLVAILEEYNEMVGFERFAA</sequence>
<accession>A0A7D5JNC8</accession>